<dbReference type="AlphaFoldDB" id="A0AA38FPQ4"/>
<dbReference type="OMA" id="GEDMCVA"/>
<feature type="non-terminal residue" evidence="2">
    <location>
        <position position="1"/>
    </location>
</feature>
<keyword evidence="3" id="KW-1185">Reference proteome</keyword>
<proteinExistence type="predicted"/>
<feature type="coiled-coil region" evidence="1">
    <location>
        <begin position="103"/>
        <end position="137"/>
    </location>
</feature>
<evidence type="ECO:0000256" key="1">
    <source>
        <dbReference type="SAM" id="Coils"/>
    </source>
</evidence>
<organism evidence="2 3">
    <name type="scientific">Taxus chinensis</name>
    <name type="common">Chinese yew</name>
    <name type="synonym">Taxus wallichiana var. chinensis</name>
    <dbReference type="NCBI Taxonomy" id="29808"/>
    <lineage>
        <taxon>Eukaryota</taxon>
        <taxon>Viridiplantae</taxon>
        <taxon>Streptophyta</taxon>
        <taxon>Embryophyta</taxon>
        <taxon>Tracheophyta</taxon>
        <taxon>Spermatophyta</taxon>
        <taxon>Pinopsida</taxon>
        <taxon>Pinidae</taxon>
        <taxon>Conifers II</taxon>
        <taxon>Cupressales</taxon>
        <taxon>Taxaceae</taxon>
        <taxon>Taxus</taxon>
    </lineage>
</organism>
<feature type="non-terminal residue" evidence="2">
    <location>
        <position position="182"/>
    </location>
</feature>
<gene>
    <name evidence="2" type="ORF">KI387_035842</name>
</gene>
<evidence type="ECO:0000313" key="3">
    <source>
        <dbReference type="Proteomes" id="UP000824469"/>
    </source>
</evidence>
<name>A0AA38FPQ4_TAXCH</name>
<dbReference type="Proteomes" id="UP000824469">
    <property type="component" value="Unassembled WGS sequence"/>
</dbReference>
<protein>
    <submittedName>
        <fullName evidence="2">Uncharacterized protein</fullName>
    </submittedName>
</protein>
<reference evidence="2 3" key="1">
    <citation type="journal article" date="2021" name="Nat. Plants">
        <title>The Taxus genome provides insights into paclitaxel biosynthesis.</title>
        <authorList>
            <person name="Xiong X."/>
            <person name="Gou J."/>
            <person name="Liao Q."/>
            <person name="Li Y."/>
            <person name="Zhou Q."/>
            <person name="Bi G."/>
            <person name="Li C."/>
            <person name="Du R."/>
            <person name="Wang X."/>
            <person name="Sun T."/>
            <person name="Guo L."/>
            <person name="Liang H."/>
            <person name="Lu P."/>
            <person name="Wu Y."/>
            <person name="Zhang Z."/>
            <person name="Ro D.K."/>
            <person name="Shang Y."/>
            <person name="Huang S."/>
            <person name="Yan J."/>
        </authorList>
    </citation>
    <scope>NUCLEOTIDE SEQUENCE [LARGE SCALE GENOMIC DNA]</scope>
    <source>
        <strain evidence="2">Ta-2019</strain>
    </source>
</reference>
<sequence>VHFFHPVPRKYLHSVEHCDIMQFSSSNSMVCLNMRIAGAQCIFKFETKQGEDMCVALQTHKNEKMMKHNTRIRHVSNGAIKNTGKAIKLYMKPYSVEVYRKHVLEMSELLEASQERIDEMAKDMRGKEKREMELQEELVCFKDRLQLEQKKLMGAINYRENLHRLSEERDSELKMRTVIQNM</sequence>
<evidence type="ECO:0000313" key="2">
    <source>
        <dbReference type="EMBL" id="KAH9307931.1"/>
    </source>
</evidence>
<keyword evidence="1" id="KW-0175">Coiled coil</keyword>
<accession>A0AA38FPQ4</accession>
<comment type="caution">
    <text evidence="2">The sequence shown here is derived from an EMBL/GenBank/DDBJ whole genome shotgun (WGS) entry which is preliminary data.</text>
</comment>
<dbReference type="EMBL" id="JAHRHJ020000007">
    <property type="protein sequence ID" value="KAH9307931.1"/>
    <property type="molecule type" value="Genomic_DNA"/>
</dbReference>